<dbReference type="EMBL" id="KI669460">
    <property type="protein sequence ID" value="OCF59821.1"/>
    <property type="molecule type" value="Genomic_DNA"/>
</dbReference>
<dbReference type="PANTHER" id="PTHR31344">
    <property type="entry name" value="NUCLEAR PORE COMPLEX PROTEIN NUP205"/>
    <property type="match status" value="1"/>
</dbReference>
<reference evidence="6" key="2">
    <citation type="submission" date="2013-12" db="EMBL/GenBank/DDBJ databases">
        <title>Evolution of pathogenesis and genome organization in the Tremellales.</title>
        <authorList>
            <person name="Cuomo C."/>
            <person name="Litvintseva A."/>
            <person name="Heitman J."/>
            <person name="Chen Y."/>
            <person name="Sun S."/>
            <person name="Springer D."/>
            <person name="Dromer F."/>
            <person name="Young S."/>
            <person name="Zeng Q."/>
            <person name="Chapman S."/>
            <person name="Gujja S."/>
            <person name="Saif S."/>
            <person name="Birren B."/>
        </authorList>
    </citation>
    <scope>NUCLEOTIDE SEQUENCE [LARGE SCALE GENOMIC DNA]</scope>
    <source>
        <strain evidence="6">CBS 10435</strain>
    </source>
</reference>
<evidence type="ECO:0000313" key="6">
    <source>
        <dbReference type="Proteomes" id="UP000092583"/>
    </source>
</evidence>
<proteinExistence type="inferred from homology"/>
<name>A0A1B9IWC1_9TREE</name>
<accession>A0A1B9IWC1</accession>
<evidence type="ECO:0000256" key="2">
    <source>
        <dbReference type="ARBA" id="ARBA00005892"/>
    </source>
</evidence>
<evidence type="ECO:0000313" key="5">
    <source>
        <dbReference type="EMBL" id="OCF59821.1"/>
    </source>
</evidence>
<dbReference type="GO" id="GO:0044611">
    <property type="term" value="C:nuclear pore inner ring"/>
    <property type="evidence" value="ECO:0007669"/>
    <property type="project" value="TreeGrafter"/>
</dbReference>
<dbReference type="InterPro" id="IPR021827">
    <property type="entry name" value="Nup186/Nup192/Nup205"/>
</dbReference>
<dbReference type="Proteomes" id="UP000092583">
    <property type="component" value="Unassembled WGS sequence"/>
</dbReference>
<organism evidence="5 6">
    <name type="scientific">Kwoniella mangroviensis CBS 10435</name>
    <dbReference type="NCBI Taxonomy" id="1331196"/>
    <lineage>
        <taxon>Eukaryota</taxon>
        <taxon>Fungi</taxon>
        <taxon>Dikarya</taxon>
        <taxon>Basidiomycota</taxon>
        <taxon>Agaricomycotina</taxon>
        <taxon>Tremellomycetes</taxon>
        <taxon>Tremellales</taxon>
        <taxon>Cryptococcaceae</taxon>
        <taxon>Kwoniella</taxon>
    </lineage>
</organism>
<evidence type="ECO:0000256" key="4">
    <source>
        <dbReference type="ARBA" id="ARBA00023242"/>
    </source>
</evidence>
<keyword evidence="6" id="KW-1185">Reference proteome</keyword>
<dbReference type="PANTHER" id="PTHR31344:SF0">
    <property type="entry name" value="NUCLEAR PORE COMPLEX PROTEIN NUP205"/>
    <property type="match status" value="1"/>
</dbReference>
<evidence type="ECO:0000256" key="3">
    <source>
        <dbReference type="ARBA" id="ARBA00022448"/>
    </source>
</evidence>
<comment type="subcellular location">
    <subcellularLocation>
        <location evidence="1">Nucleus</location>
    </subcellularLocation>
</comment>
<protein>
    <submittedName>
        <fullName evidence="5">Nuclear pore complex protein Nup205</fullName>
    </submittedName>
</protein>
<gene>
    <name evidence="5" type="ORF">L486_02494</name>
</gene>
<evidence type="ECO:0000256" key="1">
    <source>
        <dbReference type="ARBA" id="ARBA00004123"/>
    </source>
</evidence>
<keyword evidence="4" id="KW-0539">Nucleus</keyword>
<dbReference type="STRING" id="1331196.A0A1B9IWC1"/>
<comment type="similarity">
    <text evidence="2">Belongs to the NUP186/NUP192/NUP205 family.</text>
</comment>
<dbReference type="GO" id="GO:0017056">
    <property type="term" value="F:structural constituent of nuclear pore"/>
    <property type="evidence" value="ECO:0007669"/>
    <property type="project" value="TreeGrafter"/>
</dbReference>
<keyword evidence="3" id="KW-0813">Transport</keyword>
<sequence>MSSPPLVEWDSSLFSDLQHLLGRVITQPTTSTLRKLYGKLEEAQPWLLHLTQLPGQNDADKQYIEKNPIQLSSGTSVHITGDLLTTTNTISNASSLSQLLSAVLASQAEEQRFQYPSRSTPEVAVYLLHRWETDMLDFLRELLRTVLSPDVEIGGAFESLRDWVLELLNTRVSLGQGKGEGALVDQIVVQLDQIQSKIDNLLRSGSAGGADYDLLKFRVEALRAEQNKMSSILAIIAESGHLGRGQVVRILKWLKKCERADGLALMVVSSLFAAWKPLEAIDASDPRYDVAEDWCHDIKFLKIASSLTIQDQWSIPKLRETVKIAWSLFYLSCLRHDPSVVQTGIDAHQMELFLLEAVNGESFQFTYDLVLAIRRERGLEEPDQVNEANLDALVKVAIASDSSNDTFLFEQLRDLVDLLAGRKQFLRTLRNKEEDAAVRRSQSTPPPANYQGFLALVAIIYKSLPPDSAEDLWDNSTFLGTVLDTRGGFPGPAFWEMLAAISTGPSCSAKSYEKMKDTRLPWTALFKFYQHYIDIMPHIFEPIKTTRNTSLDPMPHDEAQICSGWTQVLTTVVRWSPAARGALLQAKPHPVQTLFDFLNCENLPFELKATILGAITAFCKRTGDPIDDDVLSKAVEYYEKITFRDPGLDTRHLDGAKIPPPVGWLAKMEYSEQDASSYPLSRAYIDFLTSLLPDPAASDLPTPSRGRLMNTLRRGTFYILDGILLTLKIRRYARDSERWQVIDSLSAFFEKALLSFNMGELLNPANNSRAIGQIASTLAEEPGFIVLLRLLSDANVFAVFASVLDNASATPSPRLTIVNDVLLRMLRIYHRVHDIQLVFVDVLLLTLADPTRNPNNPFKRPFGLQSLDNHLLAHLSNINAIALLVGDDDSAISYLSVKILAALAQSPVFSRSDVFRGEYTSSVNRLAGIIDASDDSIRIAQGFCRRLEAEDADIEDIPAVENIALHGDIQSLTSLPVVIRSNILDILVEGTTADITSPNIAHFLLGYNFRHRDFALQEGESCLHVILRQLCEGAELSGPVGETMINIHPILAAKSAQLIYQLFAHPLTGRSTLSYTMSVTGFSARQLASFPRQCPEASQPTGTARTFDEETPTTSETLIAYLEFQRWILSAAALETFTYEGHGASANHIAQTLFRGTTEEEDLDQDELVSQSPALIIDLLSSIDIQWSEGVEEENRNLEFYGGFDFDQYKRVDADWWDLEALEKGLKAFRRQLERQGAVTSASTKSMAAEAEYVIRRLASKNRETDISIAKGNFLTSWNEILKVSLAMLFKNVAEEQQEVVLFDLIDALLLRLEGDLAPGVLDLLCESVLVTMTTLINILVEFEGVNLPIDRLSATLARIIDAAVRPGSTETARGNLYASITQYLQLVNNSSYNIPDDRSVVSNETLSGGLPTSTIQRPTLTVFAARKERLLPILCRDAMDDREVWKTECFALLNGIISICSNERDRHIISPLSSNGYLPLFVRSIKERELSLQECLSPEHENMHAYWVFEAKIAFLVAFASTRKGAEELLDAGLFEIFATCGFINIKVGEEVMDEAAATEITARQHRVLICSLQLLTRVLSSLHRSARSGAGHALSFLSAHRESILGLLRETHQNMTSTSIEECRLIVSILCMVVHKVPSEDILSSTGFGAFHLATLATAARFFDRDSWIDELDDDNSQLENEVLLLNQVFLSYLVAATSGMKSGNGNPVLVTGAQRSNGASSKYIASAPSLHMAVNFLSDLAEHVQEISNQYETILDRILDGGELEDEDVQKLRTPDMIGDEPLTEDIIKAAFVTKSQTIFNMIESLLLLIWRHLLFYANDVRGAIEPVRPNNLSASLGSFVSSQAQLEASRSGAGTMRMLERVAASLKGTLVRLDDMEVNLELRRLATTTSSKGNDAYYGMLVRRLKEVTAGLTGSGSSMEED</sequence>
<reference evidence="5 6" key="1">
    <citation type="submission" date="2013-07" db="EMBL/GenBank/DDBJ databases">
        <title>The Genome Sequence of Kwoniella mangroviensis CBS10435.</title>
        <authorList>
            <consortium name="The Broad Institute Genome Sequencing Platform"/>
            <person name="Cuomo C."/>
            <person name="Litvintseva A."/>
            <person name="Chen Y."/>
            <person name="Heitman J."/>
            <person name="Sun S."/>
            <person name="Springer D."/>
            <person name="Dromer F."/>
            <person name="Young S.K."/>
            <person name="Zeng Q."/>
            <person name="Gargeya S."/>
            <person name="Fitzgerald M."/>
            <person name="Abouelleil A."/>
            <person name="Alvarado L."/>
            <person name="Berlin A.M."/>
            <person name="Chapman S.B."/>
            <person name="Dewar J."/>
            <person name="Goldberg J."/>
            <person name="Griggs A."/>
            <person name="Gujja S."/>
            <person name="Hansen M."/>
            <person name="Howarth C."/>
            <person name="Imamovic A."/>
            <person name="Larimer J."/>
            <person name="McCowan C."/>
            <person name="Murphy C."/>
            <person name="Pearson M."/>
            <person name="Priest M."/>
            <person name="Roberts A."/>
            <person name="Saif S."/>
            <person name="Shea T."/>
            <person name="Sykes S."/>
            <person name="Wortman J."/>
            <person name="Nusbaum C."/>
            <person name="Birren B."/>
        </authorList>
    </citation>
    <scope>NUCLEOTIDE SEQUENCE [LARGE SCALE GENOMIC DNA]</scope>
    <source>
        <strain evidence="5 6">CBS 10435</strain>
    </source>
</reference>
<dbReference type="GO" id="GO:0006999">
    <property type="term" value="P:nuclear pore organization"/>
    <property type="evidence" value="ECO:0007669"/>
    <property type="project" value="TreeGrafter"/>
</dbReference>
<dbReference type="OrthoDB" id="2019644at2759"/>
<dbReference type="Pfam" id="PF11894">
    <property type="entry name" value="Nup192"/>
    <property type="match status" value="1"/>
</dbReference>